<protein>
    <submittedName>
        <fullName evidence="1">TPR domain protein</fullName>
    </submittedName>
</protein>
<dbReference type="InterPro" id="IPR011990">
    <property type="entry name" value="TPR-like_helical_dom_sf"/>
</dbReference>
<dbReference type="Gene3D" id="1.25.40.10">
    <property type="entry name" value="Tetratricopeptide repeat domain"/>
    <property type="match status" value="1"/>
</dbReference>
<proteinExistence type="predicted"/>
<dbReference type="InterPro" id="IPR019734">
    <property type="entry name" value="TPR_rpt"/>
</dbReference>
<comment type="caution">
    <text evidence="1">The sequence shown here is derived from an EMBL/GenBank/DDBJ whole genome shotgun (WGS) entry which is preliminary data.</text>
</comment>
<evidence type="ECO:0000313" key="1">
    <source>
        <dbReference type="EMBL" id="EEL67322.1"/>
    </source>
</evidence>
<dbReference type="SUPFAM" id="SSF48452">
    <property type="entry name" value="TPR-like"/>
    <property type="match status" value="1"/>
</dbReference>
<accession>C2Y441</accession>
<dbReference type="Pfam" id="PF18801">
    <property type="entry name" value="RapH_N"/>
    <property type="match status" value="1"/>
</dbReference>
<reference evidence="1" key="1">
    <citation type="journal article" date="2012" name="Genome Res.">
        <title>Genomic characterization of the Bacillus cereus sensu lato species: Backdrop to the evolution of Bacillus anthracis.</title>
        <authorList>
            <person name="Zwick M.E."/>
            <person name="Joseph S.J."/>
            <person name="Didelot X."/>
            <person name="Chen P.E."/>
            <person name="Bishop-Lilly K.A."/>
            <person name="Stewart A.C."/>
            <person name="Willner K."/>
            <person name="Nolan N."/>
            <person name="Lentz S."/>
            <person name="Thomason M.K."/>
            <person name="Sozhamannan S."/>
            <person name="Mateczun A.J."/>
            <person name="Du L."/>
            <person name="Read T.D."/>
        </authorList>
    </citation>
    <scope>NUCLEOTIDE SEQUENCE [LARGE SCALE GENOMIC DNA]</scope>
    <source>
        <strain evidence="1">AH603</strain>
    </source>
</reference>
<organism evidence="1">
    <name type="scientific">Bacillus mycoides</name>
    <dbReference type="NCBI Taxonomy" id="1405"/>
    <lineage>
        <taxon>Bacteria</taxon>
        <taxon>Bacillati</taxon>
        <taxon>Bacillota</taxon>
        <taxon>Bacilli</taxon>
        <taxon>Bacillales</taxon>
        <taxon>Bacillaceae</taxon>
        <taxon>Bacillus</taxon>
        <taxon>Bacillus cereus group</taxon>
    </lineage>
</organism>
<dbReference type="HOGENOM" id="CLU_060258_0_0_9"/>
<dbReference type="Pfam" id="PF13424">
    <property type="entry name" value="TPR_12"/>
    <property type="match status" value="1"/>
</dbReference>
<dbReference type="EMBL" id="ACMP01000215">
    <property type="protein sequence ID" value="EEL67322.1"/>
    <property type="molecule type" value="Genomic_DNA"/>
</dbReference>
<name>C2Y441_BACMY</name>
<sequence>MGEYIMSVLVKGNEQLTSLLNDWYQSMLSQQVLKATNLKKEIDEKISKLSTEPNQDCQDQNLLLYYSLLEFRYTVLTDSLSIQKNSFDTISDYDMPTDQFLRFYYHFFKAIHATFIANYTMAEEHYKQAEKILVDIPDEVEHAEFYYRIATFYHHTYNMLTSIEYANKSKGIFSKHEGYEVKTAFCNSLLGGCCIYLKQYEQAEEYLNSAIDLLKKNKEEDSLLYVRSTIGWLYSDQNMSTLAIRHLSEVTAKMPTHFKAIFLEAKEHYKLGEQSAASQLIDKGLQICRGINNEEYTHHFSILNSLNKNIPLEELEKIIQEGIVYFEKEELWDYVVEYAELFATICRKLENHKKVSDYFHVCYQARRKSIEKGALK</sequence>
<gene>
    <name evidence="1" type="ORF">bcere0026_57540</name>
</gene>
<dbReference type="SMART" id="SM00028">
    <property type="entry name" value="TPR"/>
    <property type="match status" value="5"/>
</dbReference>
<dbReference type="AlphaFoldDB" id="C2Y441"/>
<dbReference type="Proteomes" id="UP000001753">
    <property type="component" value="Chromosome"/>
</dbReference>